<organism evidence="9 10">
    <name type="scientific">Alistipes hominis</name>
    <dbReference type="NCBI Taxonomy" id="2763015"/>
    <lineage>
        <taxon>Bacteria</taxon>
        <taxon>Pseudomonadati</taxon>
        <taxon>Bacteroidota</taxon>
        <taxon>Bacteroidia</taxon>
        <taxon>Bacteroidales</taxon>
        <taxon>Rikenellaceae</taxon>
        <taxon>Alistipes</taxon>
    </lineage>
</organism>
<dbReference type="EMBL" id="JACOOK010000003">
    <property type="protein sequence ID" value="MBC5616940.1"/>
    <property type="molecule type" value="Genomic_DNA"/>
</dbReference>
<keyword evidence="10" id="KW-1185">Reference proteome</keyword>
<dbReference type="CDD" id="cd00082">
    <property type="entry name" value="HisKA"/>
    <property type="match status" value="1"/>
</dbReference>
<proteinExistence type="predicted"/>
<dbReference type="GO" id="GO:0016301">
    <property type="term" value="F:kinase activity"/>
    <property type="evidence" value="ECO:0007669"/>
    <property type="project" value="UniProtKB-KW"/>
</dbReference>
<protein>
    <recommendedName>
        <fullName evidence="2">histidine kinase</fullName>
        <ecNumber evidence="2">2.7.13.3</ecNumber>
    </recommendedName>
</protein>
<dbReference type="PANTHER" id="PTHR45453">
    <property type="entry name" value="PHOSPHATE REGULON SENSOR PROTEIN PHOR"/>
    <property type="match status" value="1"/>
</dbReference>
<dbReference type="EC" id="2.7.13.3" evidence="2"/>
<evidence type="ECO:0000256" key="1">
    <source>
        <dbReference type="ARBA" id="ARBA00000085"/>
    </source>
</evidence>
<dbReference type="PANTHER" id="PTHR45453:SF1">
    <property type="entry name" value="PHOSPHATE REGULON SENSOR PROTEIN PHOR"/>
    <property type="match status" value="1"/>
</dbReference>
<evidence type="ECO:0000313" key="9">
    <source>
        <dbReference type="EMBL" id="MBC5616940.1"/>
    </source>
</evidence>
<keyword evidence="3" id="KW-0597">Phosphoprotein</keyword>
<dbReference type="InterPro" id="IPR036890">
    <property type="entry name" value="HATPase_C_sf"/>
</dbReference>
<dbReference type="SMART" id="SM00387">
    <property type="entry name" value="HATPase_c"/>
    <property type="match status" value="1"/>
</dbReference>
<dbReference type="InterPro" id="IPR036097">
    <property type="entry name" value="HisK_dim/P_sf"/>
</dbReference>
<dbReference type="Pfam" id="PF00512">
    <property type="entry name" value="HisKA"/>
    <property type="match status" value="1"/>
</dbReference>
<evidence type="ECO:0000256" key="7">
    <source>
        <dbReference type="SAM" id="Phobius"/>
    </source>
</evidence>
<comment type="catalytic activity">
    <reaction evidence="1">
        <text>ATP + protein L-histidine = ADP + protein N-phospho-L-histidine.</text>
        <dbReference type="EC" id="2.7.13.3"/>
    </reaction>
</comment>
<evidence type="ECO:0000256" key="3">
    <source>
        <dbReference type="ARBA" id="ARBA00022553"/>
    </source>
</evidence>
<dbReference type="Gene3D" id="3.30.565.10">
    <property type="entry name" value="Histidine kinase-like ATPase, C-terminal domain"/>
    <property type="match status" value="1"/>
</dbReference>
<dbReference type="Gene3D" id="1.10.287.130">
    <property type="match status" value="1"/>
</dbReference>
<name>A0ABR7CMT9_9BACT</name>
<dbReference type="InterPro" id="IPR003594">
    <property type="entry name" value="HATPase_dom"/>
</dbReference>
<dbReference type="InterPro" id="IPR005467">
    <property type="entry name" value="His_kinase_dom"/>
</dbReference>
<keyword evidence="6" id="KW-0902">Two-component regulatory system</keyword>
<keyword evidence="7" id="KW-1133">Transmembrane helix</keyword>
<evidence type="ECO:0000256" key="2">
    <source>
        <dbReference type="ARBA" id="ARBA00012438"/>
    </source>
</evidence>
<keyword evidence="7" id="KW-0472">Membrane</keyword>
<sequence length="585" mass="67434">MRLSYRKKLFFYFLIVFAVFAAIVVFVQQNRERTFRNDEFKRGMDVYATLISKYIAENHLTAPDSMSRLDSLLPLLPRDLRISIIDRRGNVLFDNGSDGKPIVENHLSRPEIAQALIRGGGSHIRHSATTGKTYYYYARLFGNDFVRVALPYDNAAKLSLKADDFFLYFMLLLFFVALISLLYLSDRFGKAVSGLRDFLVSTENNRPDFDKVRFPDTELGEIGNRIVTNYRLLRESRNLLDTEREKLIRHFHYSDEGICIFSPDGDKIYANSHFIQHLNTILDEPTSDATAILRAKDFGDLREFLQRHRPVNPQSASIPIYETKLTREGRHFAVRLLIFNDNSFEITLDNITAQEKNRLLKQEMTNNIAHELKTPVTSIRGYLETLLQQHEISPDKQRFFLDRAYTQALRLSDLIRDVALITKIEEATDLFERKPVDLKQVVEEVIADHKNTLDAHRVQIVDRISRGTTVEGNHTLLYSIFWNLTDNAVNYAGEGVTITIEQYAEDDDFYYFSFHDNGCGVPEADLEKIFVRFYRVDEGRSRKNGGSGLGLSIVRNSVLYHKGRISAKNRKEGGLEFLFSLAKKS</sequence>
<feature type="transmembrane region" description="Helical" evidence="7">
    <location>
        <begin position="9"/>
        <end position="27"/>
    </location>
</feature>
<comment type="caution">
    <text evidence="9">The sequence shown here is derived from an EMBL/GenBank/DDBJ whole genome shotgun (WGS) entry which is preliminary data.</text>
</comment>
<dbReference type="InterPro" id="IPR004358">
    <property type="entry name" value="Sig_transdc_His_kin-like_C"/>
</dbReference>
<evidence type="ECO:0000256" key="4">
    <source>
        <dbReference type="ARBA" id="ARBA00022679"/>
    </source>
</evidence>
<dbReference type="SUPFAM" id="SSF55874">
    <property type="entry name" value="ATPase domain of HSP90 chaperone/DNA topoisomerase II/histidine kinase"/>
    <property type="match status" value="1"/>
</dbReference>
<dbReference type="SUPFAM" id="SSF47384">
    <property type="entry name" value="Homodimeric domain of signal transducing histidine kinase"/>
    <property type="match status" value="1"/>
</dbReference>
<gene>
    <name evidence="9" type="ORF">H8S08_07920</name>
</gene>
<dbReference type="Proteomes" id="UP000636891">
    <property type="component" value="Unassembled WGS sequence"/>
</dbReference>
<evidence type="ECO:0000256" key="5">
    <source>
        <dbReference type="ARBA" id="ARBA00022777"/>
    </source>
</evidence>
<dbReference type="InterPro" id="IPR050351">
    <property type="entry name" value="BphY/WalK/GraS-like"/>
</dbReference>
<dbReference type="Pfam" id="PF02518">
    <property type="entry name" value="HATPase_c"/>
    <property type="match status" value="1"/>
</dbReference>
<dbReference type="InterPro" id="IPR003661">
    <property type="entry name" value="HisK_dim/P_dom"/>
</dbReference>
<feature type="domain" description="Histidine kinase" evidence="8">
    <location>
        <begin position="367"/>
        <end position="585"/>
    </location>
</feature>
<keyword evidence="4" id="KW-0808">Transferase</keyword>
<feature type="transmembrane region" description="Helical" evidence="7">
    <location>
        <begin position="165"/>
        <end position="184"/>
    </location>
</feature>
<reference evidence="9 10" key="1">
    <citation type="submission" date="2020-08" db="EMBL/GenBank/DDBJ databases">
        <title>Genome public.</title>
        <authorList>
            <person name="Liu C."/>
            <person name="Sun Q."/>
        </authorList>
    </citation>
    <scope>NUCLEOTIDE SEQUENCE [LARGE SCALE GENOMIC DNA]</scope>
    <source>
        <strain evidence="9 10">New-7</strain>
    </source>
</reference>
<keyword evidence="7" id="KW-0812">Transmembrane</keyword>
<dbReference type="PROSITE" id="PS50109">
    <property type="entry name" value="HIS_KIN"/>
    <property type="match status" value="1"/>
</dbReference>
<accession>A0ABR7CMT9</accession>
<evidence type="ECO:0000256" key="6">
    <source>
        <dbReference type="ARBA" id="ARBA00023012"/>
    </source>
</evidence>
<dbReference type="PRINTS" id="PR00344">
    <property type="entry name" value="BCTRLSENSOR"/>
</dbReference>
<keyword evidence="5 9" id="KW-0418">Kinase</keyword>
<evidence type="ECO:0000313" key="10">
    <source>
        <dbReference type="Proteomes" id="UP000636891"/>
    </source>
</evidence>
<evidence type="ECO:0000259" key="8">
    <source>
        <dbReference type="PROSITE" id="PS50109"/>
    </source>
</evidence>
<dbReference type="SMART" id="SM00388">
    <property type="entry name" value="HisKA"/>
    <property type="match status" value="1"/>
</dbReference>